<dbReference type="Proteomes" id="UP001457282">
    <property type="component" value="Unassembled WGS sequence"/>
</dbReference>
<evidence type="ECO:0000313" key="3">
    <source>
        <dbReference type="Proteomes" id="UP001457282"/>
    </source>
</evidence>
<comment type="caution">
    <text evidence="2">The sequence shown here is derived from an EMBL/GenBank/DDBJ whole genome shotgun (WGS) entry which is preliminary data.</text>
</comment>
<reference evidence="2 3" key="1">
    <citation type="journal article" date="2023" name="G3 (Bethesda)">
        <title>A chromosome-length genome assembly and annotation of blackberry (Rubus argutus, cv. 'Hillquist').</title>
        <authorList>
            <person name="Bruna T."/>
            <person name="Aryal R."/>
            <person name="Dudchenko O."/>
            <person name="Sargent D.J."/>
            <person name="Mead D."/>
            <person name="Buti M."/>
            <person name="Cavallini A."/>
            <person name="Hytonen T."/>
            <person name="Andres J."/>
            <person name="Pham M."/>
            <person name="Weisz D."/>
            <person name="Mascagni F."/>
            <person name="Usai G."/>
            <person name="Natali L."/>
            <person name="Bassil N."/>
            <person name="Fernandez G.E."/>
            <person name="Lomsadze A."/>
            <person name="Armour M."/>
            <person name="Olukolu B."/>
            <person name="Poorten T."/>
            <person name="Britton C."/>
            <person name="Davik J."/>
            <person name="Ashrafi H."/>
            <person name="Aiden E.L."/>
            <person name="Borodovsky M."/>
            <person name="Worthington M."/>
        </authorList>
    </citation>
    <scope>NUCLEOTIDE SEQUENCE [LARGE SCALE GENOMIC DNA]</scope>
    <source>
        <strain evidence="2">PI 553951</strain>
    </source>
</reference>
<evidence type="ECO:0000313" key="2">
    <source>
        <dbReference type="EMBL" id="KAK9948800.1"/>
    </source>
</evidence>
<accession>A0AAW1YJJ1</accession>
<organism evidence="2 3">
    <name type="scientific">Rubus argutus</name>
    <name type="common">Southern blackberry</name>
    <dbReference type="NCBI Taxonomy" id="59490"/>
    <lineage>
        <taxon>Eukaryota</taxon>
        <taxon>Viridiplantae</taxon>
        <taxon>Streptophyta</taxon>
        <taxon>Embryophyta</taxon>
        <taxon>Tracheophyta</taxon>
        <taxon>Spermatophyta</taxon>
        <taxon>Magnoliopsida</taxon>
        <taxon>eudicotyledons</taxon>
        <taxon>Gunneridae</taxon>
        <taxon>Pentapetalae</taxon>
        <taxon>rosids</taxon>
        <taxon>fabids</taxon>
        <taxon>Rosales</taxon>
        <taxon>Rosaceae</taxon>
        <taxon>Rosoideae</taxon>
        <taxon>Rosoideae incertae sedis</taxon>
        <taxon>Rubus</taxon>
    </lineage>
</organism>
<evidence type="ECO:0000256" key="1">
    <source>
        <dbReference type="SAM" id="MobiDB-lite"/>
    </source>
</evidence>
<protein>
    <submittedName>
        <fullName evidence="2">Uncharacterized protein</fullName>
    </submittedName>
</protein>
<dbReference type="AlphaFoldDB" id="A0AAW1YJJ1"/>
<dbReference type="EMBL" id="JBEDUW010000001">
    <property type="protein sequence ID" value="KAK9948800.1"/>
    <property type="molecule type" value="Genomic_DNA"/>
</dbReference>
<name>A0AAW1YJJ1_RUBAR</name>
<gene>
    <name evidence="2" type="ORF">M0R45_004362</name>
</gene>
<proteinExistence type="predicted"/>
<keyword evidence="3" id="KW-1185">Reference proteome</keyword>
<sequence>MDSQSNPCPSVASVEELKAAAPCLHRTPSPLQNSRRPKLKMPSPQPPQPCPLLHHFAAPLPSPMPNHSAPSPPSSRCHESSCKSINFIIDLSSQRYHLRPS</sequence>
<feature type="region of interest" description="Disordered" evidence="1">
    <location>
        <begin position="19"/>
        <end position="78"/>
    </location>
</feature>